<protein>
    <submittedName>
        <fullName evidence="2">Uncharacterized protein</fullName>
    </submittedName>
</protein>
<gene>
    <name evidence="2" type="ORF">ACFQO7_32900</name>
</gene>
<evidence type="ECO:0000313" key="2">
    <source>
        <dbReference type="EMBL" id="MFC7247298.1"/>
    </source>
</evidence>
<keyword evidence="1" id="KW-1133">Transmembrane helix</keyword>
<sequence length="150" mass="15941">MPTTPETHLQLALMASRRVQQYQSAANGIAALGFGGTVLLCAVAATVTQPFPGELVLADRLAILMFMASVLSALSAIGVSYARAWTRFYHAESEGWLDQVVPAEERAAVHRRFLAGNPTPTALSVVWTATLAVMSLATGIVGLLFLPWSA</sequence>
<keyword evidence="3" id="KW-1185">Reference proteome</keyword>
<accession>A0ABW2H7I8</accession>
<organism evidence="2 3">
    <name type="scientific">Catellatospora aurea</name>
    <dbReference type="NCBI Taxonomy" id="1337874"/>
    <lineage>
        <taxon>Bacteria</taxon>
        <taxon>Bacillati</taxon>
        <taxon>Actinomycetota</taxon>
        <taxon>Actinomycetes</taxon>
        <taxon>Micromonosporales</taxon>
        <taxon>Micromonosporaceae</taxon>
        <taxon>Catellatospora</taxon>
    </lineage>
</organism>
<evidence type="ECO:0000313" key="3">
    <source>
        <dbReference type="Proteomes" id="UP001596392"/>
    </source>
</evidence>
<comment type="caution">
    <text evidence="2">The sequence shown here is derived from an EMBL/GenBank/DDBJ whole genome shotgun (WGS) entry which is preliminary data.</text>
</comment>
<feature type="transmembrane region" description="Helical" evidence="1">
    <location>
        <begin position="25"/>
        <end position="49"/>
    </location>
</feature>
<name>A0ABW2H7I8_9ACTN</name>
<reference evidence="3" key="1">
    <citation type="journal article" date="2019" name="Int. J. Syst. Evol. Microbiol.">
        <title>The Global Catalogue of Microorganisms (GCM) 10K type strain sequencing project: providing services to taxonomists for standard genome sequencing and annotation.</title>
        <authorList>
            <consortium name="The Broad Institute Genomics Platform"/>
            <consortium name="The Broad Institute Genome Sequencing Center for Infectious Disease"/>
            <person name="Wu L."/>
            <person name="Ma J."/>
        </authorList>
    </citation>
    <scope>NUCLEOTIDE SEQUENCE [LARGE SCALE GENOMIC DNA]</scope>
    <source>
        <strain evidence="3">CGMCC 1.9106</strain>
    </source>
</reference>
<evidence type="ECO:0000256" key="1">
    <source>
        <dbReference type="SAM" id="Phobius"/>
    </source>
</evidence>
<feature type="transmembrane region" description="Helical" evidence="1">
    <location>
        <begin position="61"/>
        <end position="82"/>
    </location>
</feature>
<keyword evidence="1" id="KW-0472">Membrane</keyword>
<dbReference type="RefSeq" id="WP_376810047.1">
    <property type="nucleotide sequence ID" value="NZ_JBHTAC010000053.1"/>
</dbReference>
<dbReference type="EMBL" id="JBHTAC010000053">
    <property type="protein sequence ID" value="MFC7247298.1"/>
    <property type="molecule type" value="Genomic_DNA"/>
</dbReference>
<feature type="transmembrane region" description="Helical" evidence="1">
    <location>
        <begin position="121"/>
        <end position="146"/>
    </location>
</feature>
<proteinExistence type="predicted"/>
<dbReference type="Proteomes" id="UP001596392">
    <property type="component" value="Unassembled WGS sequence"/>
</dbReference>
<keyword evidence="1" id="KW-0812">Transmembrane</keyword>